<reference evidence="3 4" key="1">
    <citation type="submission" date="2019-07" db="EMBL/GenBank/DDBJ databases">
        <title>Insights of Desulfuromonas acetexigens electromicrobiology.</title>
        <authorList>
            <person name="Katuri K."/>
            <person name="Sapireddy V."/>
            <person name="Shaw D.R."/>
            <person name="Saikaly P."/>
        </authorList>
    </citation>
    <scope>NUCLEOTIDE SEQUENCE [LARGE SCALE GENOMIC DNA]</scope>
    <source>
        <strain evidence="3 4">2873</strain>
    </source>
</reference>
<dbReference type="CDD" id="cd00840">
    <property type="entry name" value="MPP_Mre11_N"/>
    <property type="match status" value="1"/>
</dbReference>
<dbReference type="EMBL" id="VJVV01000003">
    <property type="protein sequence ID" value="TRO82642.1"/>
    <property type="molecule type" value="Genomic_DNA"/>
</dbReference>
<organism evidence="3 4">
    <name type="scientific">Trichloromonas acetexigens</name>
    <dbReference type="NCBI Taxonomy" id="38815"/>
    <lineage>
        <taxon>Bacteria</taxon>
        <taxon>Pseudomonadati</taxon>
        <taxon>Thermodesulfobacteriota</taxon>
        <taxon>Desulfuromonadia</taxon>
        <taxon>Desulfuromonadales</taxon>
        <taxon>Trichloromonadaceae</taxon>
        <taxon>Trichloromonas</taxon>
    </lineage>
</organism>
<keyword evidence="4" id="KW-1185">Reference proteome</keyword>
<feature type="domain" description="Calcineurin-like phosphoesterase" evidence="2">
    <location>
        <begin position="2"/>
        <end position="196"/>
    </location>
</feature>
<evidence type="ECO:0000259" key="2">
    <source>
        <dbReference type="Pfam" id="PF00149"/>
    </source>
</evidence>
<dbReference type="PANTHER" id="PTHR30337">
    <property type="entry name" value="COMPONENT OF ATP-DEPENDENT DSDNA EXONUCLEASE"/>
    <property type="match status" value="1"/>
</dbReference>
<dbReference type="RefSeq" id="WP_092056832.1">
    <property type="nucleotide sequence ID" value="NZ_FOJJ01000023.1"/>
</dbReference>
<proteinExistence type="predicted"/>
<evidence type="ECO:0000313" key="3">
    <source>
        <dbReference type="EMBL" id="TRO82642.1"/>
    </source>
</evidence>
<dbReference type="Pfam" id="PF00149">
    <property type="entry name" value="Metallophos"/>
    <property type="match status" value="1"/>
</dbReference>
<dbReference type="Gene3D" id="3.60.21.10">
    <property type="match status" value="1"/>
</dbReference>
<name>A0A550JHG3_9BACT</name>
<dbReference type="SUPFAM" id="SSF56300">
    <property type="entry name" value="Metallo-dependent phosphatases"/>
    <property type="match status" value="1"/>
</dbReference>
<sequence length="372" mass="40821">MIRILHTADLHLGAFFPELGEKEGKRRHDLLQTFERLLTLAIKNEVQLFIVAGDLFDDPRPAAELVEQVASGLKRLIDRGIAVVLLPGDHDAPPAADGAYAKLTALGAVLLPETPGPQPVTVTVAGQPVHFYVFGGCALPSPTLLERMARRPLEGLHIGVLHGLRPVLPGESGKGLSLENLRDWNLDYLAFGHGHEFLLVEAGERLFGCRPGSPEGLRFGENGPRYCALAEVEPERVRVEPLPVGGRVLDELSLDLTGCETFAEAATRIIELHSSDLLLRLTLTGLIEVPLDMAELHDRCAGDFFHLELRDRTELLAGEFVDRMAGEETVRGVLARRARRLLADSPPERRPLVEEAFRETLRRFQGKGGGRA</sequence>
<dbReference type="InterPro" id="IPR029052">
    <property type="entry name" value="Metallo-depent_PP-like"/>
</dbReference>
<protein>
    <submittedName>
        <fullName evidence="3">DNA repair exonuclease</fullName>
    </submittedName>
</protein>
<keyword evidence="3" id="KW-0269">Exonuclease</keyword>
<dbReference type="Proteomes" id="UP000317155">
    <property type="component" value="Unassembled WGS sequence"/>
</dbReference>
<accession>A0A550JHG3</accession>
<comment type="caution">
    <text evidence="3">The sequence shown here is derived from an EMBL/GenBank/DDBJ whole genome shotgun (WGS) entry which is preliminary data.</text>
</comment>
<dbReference type="InterPro" id="IPR004843">
    <property type="entry name" value="Calcineurin-like_PHP"/>
</dbReference>
<dbReference type="AlphaFoldDB" id="A0A550JHG3"/>
<evidence type="ECO:0000313" key="4">
    <source>
        <dbReference type="Proteomes" id="UP000317155"/>
    </source>
</evidence>
<gene>
    <name evidence="3" type="ORF">FL622_05505</name>
</gene>
<keyword evidence="3" id="KW-0540">Nuclease</keyword>
<dbReference type="GO" id="GO:0004527">
    <property type="term" value="F:exonuclease activity"/>
    <property type="evidence" value="ECO:0007669"/>
    <property type="project" value="UniProtKB-KW"/>
</dbReference>
<keyword evidence="1" id="KW-0378">Hydrolase</keyword>
<dbReference type="InterPro" id="IPR050535">
    <property type="entry name" value="DNA_Repair-Maintenance_Comp"/>
</dbReference>
<dbReference type="PANTHER" id="PTHR30337:SF7">
    <property type="entry name" value="PHOSPHOESTERASE"/>
    <property type="match status" value="1"/>
</dbReference>
<dbReference type="InterPro" id="IPR041796">
    <property type="entry name" value="Mre11_N"/>
</dbReference>
<dbReference type="OrthoDB" id="9773856at2"/>
<evidence type="ECO:0000256" key="1">
    <source>
        <dbReference type="ARBA" id="ARBA00022801"/>
    </source>
</evidence>